<dbReference type="EMBL" id="JAVDXT010000005">
    <property type="protein sequence ID" value="MDR7379698.1"/>
    <property type="molecule type" value="Genomic_DNA"/>
</dbReference>
<keyword evidence="10" id="KW-1185">Reference proteome</keyword>
<feature type="domain" description="Integral membrane bound transporter" evidence="8">
    <location>
        <begin position="436"/>
        <end position="560"/>
    </location>
</feature>
<dbReference type="Proteomes" id="UP001180487">
    <property type="component" value="Unassembled WGS sequence"/>
</dbReference>
<keyword evidence="2 6" id="KW-0812">Transmembrane</keyword>
<proteinExistence type="predicted"/>
<feature type="transmembrane region" description="Helical" evidence="6">
    <location>
        <begin position="92"/>
        <end position="108"/>
    </location>
</feature>
<feature type="region of interest" description="Disordered" evidence="5">
    <location>
        <begin position="688"/>
        <end position="709"/>
    </location>
</feature>
<protein>
    <submittedName>
        <fullName evidence="9">Membrane protein YccC</fullName>
    </submittedName>
</protein>
<evidence type="ECO:0000256" key="6">
    <source>
        <dbReference type="SAM" id="Phobius"/>
    </source>
</evidence>
<feature type="transmembrane region" description="Helical" evidence="6">
    <location>
        <begin position="423"/>
        <end position="442"/>
    </location>
</feature>
<comment type="subcellular location">
    <subcellularLocation>
        <location evidence="1">Membrane</location>
        <topology evidence="1">Multi-pass membrane protein</topology>
    </subcellularLocation>
</comment>
<evidence type="ECO:0000256" key="3">
    <source>
        <dbReference type="ARBA" id="ARBA00022989"/>
    </source>
</evidence>
<dbReference type="InterPro" id="IPR049453">
    <property type="entry name" value="Memb_transporter_dom"/>
</dbReference>
<reference evidence="9 10" key="1">
    <citation type="submission" date="2023-07" db="EMBL/GenBank/DDBJ databases">
        <title>Sorghum-associated microbial communities from plants grown in Nebraska, USA.</title>
        <authorList>
            <person name="Schachtman D."/>
        </authorList>
    </citation>
    <scope>NUCLEOTIDE SEQUENCE [LARGE SCALE GENOMIC DNA]</scope>
    <source>
        <strain evidence="9 10">BE313</strain>
    </source>
</reference>
<gene>
    <name evidence="9" type="ORF">J2X19_004394</name>
</gene>
<dbReference type="Pfam" id="PF13515">
    <property type="entry name" value="FUSC_2"/>
    <property type="match status" value="1"/>
</dbReference>
<feature type="transmembrane region" description="Helical" evidence="6">
    <location>
        <begin position="473"/>
        <end position="489"/>
    </location>
</feature>
<organism evidence="9 10">
    <name type="scientific">Rhodoferax ferrireducens</name>
    <dbReference type="NCBI Taxonomy" id="192843"/>
    <lineage>
        <taxon>Bacteria</taxon>
        <taxon>Pseudomonadati</taxon>
        <taxon>Pseudomonadota</taxon>
        <taxon>Betaproteobacteria</taxon>
        <taxon>Burkholderiales</taxon>
        <taxon>Comamonadaceae</taxon>
        <taxon>Rhodoferax</taxon>
    </lineage>
</organism>
<comment type="caution">
    <text evidence="9">The sequence shown here is derived from an EMBL/GenBank/DDBJ whole genome shotgun (WGS) entry which is preliminary data.</text>
</comment>
<feature type="transmembrane region" description="Helical" evidence="6">
    <location>
        <begin position="114"/>
        <end position="132"/>
    </location>
</feature>
<evidence type="ECO:0000256" key="1">
    <source>
        <dbReference type="ARBA" id="ARBA00004141"/>
    </source>
</evidence>
<dbReference type="Pfam" id="PF12805">
    <property type="entry name" value="FUSC-like"/>
    <property type="match status" value="1"/>
</dbReference>
<evidence type="ECO:0000256" key="4">
    <source>
        <dbReference type="ARBA" id="ARBA00023136"/>
    </source>
</evidence>
<evidence type="ECO:0000256" key="5">
    <source>
        <dbReference type="SAM" id="MobiDB-lite"/>
    </source>
</evidence>
<name>A0ABU2CEE9_9BURK</name>
<feature type="domain" description="Integral membrane protein YccS N-terminal" evidence="7">
    <location>
        <begin position="103"/>
        <end position="320"/>
    </location>
</feature>
<keyword evidence="3 6" id="KW-1133">Transmembrane helix</keyword>
<evidence type="ECO:0000259" key="7">
    <source>
        <dbReference type="Pfam" id="PF12805"/>
    </source>
</evidence>
<evidence type="ECO:0000256" key="2">
    <source>
        <dbReference type="ARBA" id="ARBA00022692"/>
    </source>
</evidence>
<dbReference type="InterPro" id="IPR032692">
    <property type="entry name" value="YccS_N"/>
</dbReference>
<feature type="transmembrane region" description="Helical" evidence="6">
    <location>
        <begin position="139"/>
        <end position="156"/>
    </location>
</feature>
<feature type="transmembrane region" description="Helical" evidence="6">
    <location>
        <begin position="495"/>
        <end position="512"/>
    </location>
</feature>
<dbReference type="RefSeq" id="WP_310376516.1">
    <property type="nucleotide sequence ID" value="NZ_JAVDXT010000005.1"/>
</dbReference>
<feature type="transmembrane region" description="Helical" evidence="6">
    <location>
        <begin position="168"/>
        <end position="187"/>
    </location>
</feature>
<evidence type="ECO:0000313" key="9">
    <source>
        <dbReference type="EMBL" id="MDR7379698.1"/>
    </source>
</evidence>
<keyword evidence="4 6" id="KW-0472">Membrane</keyword>
<feature type="transmembrane region" description="Helical" evidence="6">
    <location>
        <begin position="519"/>
        <end position="541"/>
    </location>
</feature>
<evidence type="ECO:0000259" key="8">
    <source>
        <dbReference type="Pfam" id="PF13515"/>
    </source>
</evidence>
<evidence type="ECO:0000313" key="10">
    <source>
        <dbReference type="Proteomes" id="UP001180487"/>
    </source>
</evidence>
<accession>A0ABU2CEE9</accession>
<sequence>MPSTPIPPPFSRASQRPTLADRLFARGDRFLRIALSHYVTNGLSVTLGLVVIMLLVFESAGLAGASSAAVGVMITSLPDVPAPRRRKFMQMLPAPLLGTPLFMLVQLVREDVLLLGVVLAAGTFLAVMLMAWGKRGGPLTFSLLFSMLFSMAAPPVGSLEQILEHGGWFALGAALYLVWGVLTTHWLNTRFRTQLLAECLHSFAQILRTQAQRFAPNADPQSLLARMLEQQATLADHLQNTRDVVLESPTTPARTRLAAMLLGLLEARDHQLACDLDLDTLLKHEGSTATLPALQQVLNTTAQQLEALSLSMLLGRSIQAIAPIADLRTALAGVLPPRPDPAMLVPGPLTTGTPDAMALLHNMADRIGHINDEAMHLAALARGDAAPELAAVRTQWQLFVSPTRWAIAPLLGQLTWRAPTLRYALRATLAVGVGYIVSLHLPWAAHKYWILTTIVVVMRGNLAQTLQRRDARVAGTVLGCLLVMALLATHPGARTLFLVIALGMGLAHAFALRRYLYTTIFATLAGLLQAHILLVGAAPTFAVGERLADTLLGAALAWLFSYVLPAWERSQLPGLVRRSQQAQLQHAKLALALGEPAQTSDLPWRLARREAYDSLSALTLATQRSLAEPSEVRPALAPLEAVQARSYQLLAQLTAVKSLLLLRRAQLDMAVATPALQEAARQIAQELAATAAPKDPPAPSDAPTIVGQPFLPKPDPLLADDLTPWLLRRLTLATSMARELQQASALAQLRQPAAGTAA</sequence>
<feature type="transmembrane region" description="Helical" evidence="6">
    <location>
        <begin position="38"/>
        <end position="57"/>
    </location>
</feature>